<feature type="compositionally biased region" description="Low complexity" evidence="1">
    <location>
        <begin position="101"/>
        <end position="110"/>
    </location>
</feature>
<gene>
    <name evidence="2" type="ORF">CHARACLAT_032786</name>
</gene>
<evidence type="ECO:0000256" key="1">
    <source>
        <dbReference type="SAM" id="MobiDB-lite"/>
    </source>
</evidence>
<keyword evidence="3" id="KW-1185">Reference proteome</keyword>
<sequence>MKENPAESSAEPSKADSLRGFVSERLAAASREILAAVETVVAAYEEEALGFRLEIHRQRKQLELLQNQVTVRTDVLPSSRSHGSSEEEEGNCLKNQDQTGSSSSSSSQSQSDRRKPGRPQISKAQNTIDLNIRILKDSKIRRASRNGTFPQ</sequence>
<dbReference type="Proteomes" id="UP001352852">
    <property type="component" value="Unassembled WGS sequence"/>
</dbReference>
<feature type="region of interest" description="Disordered" evidence="1">
    <location>
        <begin position="70"/>
        <end position="128"/>
    </location>
</feature>
<protein>
    <submittedName>
        <fullName evidence="2">Uncharacterized protein</fullName>
    </submittedName>
</protein>
<comment type="caution">
    <text evidence="2">The sequence shown here is derived from an EMBL/GenBank/DDBJ whole genome shotgun (WGS) entry which is preliminary data.</text>
</comment>
<name>A0ABU7EYS2_9TELE</name>
<accession>A0ABU7EYS2</accession>
<reference evidence="2 3" key="1">
    <citation type="submission" date="2021-06" db="EMBL/GenBank/DDBJ databases">
        <authorList>
            <person name="Palmer J.M."/>
        </authorList>
    </citation>
    <scope>NUCLEOTIDE SEQUENCE [LARGE SCALE GENOMIC DNA]</scope>
    <source>
        <strain evidence="2 3">CL_MEX2019</strain>
        <tissue evidence="2">Muscle</tissue>
    </source>
</reference>
<evidence type="ECO:0000313" key="3">
    <source>
        <dbReference type="Proteomes" id="UP001352852"/>
    </source>
</evidence>
<organism evidence="2 3">
    <name type="scientific">Characodon lateralis</name>
    <dbReference type="NCBI Taxonomy" id="208331"/>
    <lineage>
        <taxon>Eukaryota</taxon>
        <taxon>Metazoa</taxon>
        <taxon>Chordata</taxon>
        <taxon>Craniata</taxon>
        <taxon>Vertebrata</taxon>
        <taxon>Euteleostomi</taxon>
        <taxon>Actinopterygii</taxon>
        <taxon>Neopterygii</taxon>
        <taxon>Teleostei</taxon>
        <taxon>Neoteleostei</taxon>
        <taxon>Acanthomorphata</taxon>
        <taxon>Ovalentaria</taxon>
        <taxon>Atherinomorphae</taxon>
        <taxon>Cyprinodontiformes</taxon>
        <taxon>Goodeidae</taxon>
        <taxon>Characodon</taxon>
    </lineage>
</organism>
<dbReference type="EMBL" id="JAHUTJ010071715">
    <property type="protein sequence ID" value="MED6292337.1"/>
    <property type="molecule type" value="Genomic_DNA"/>
</dbReference>
<proteinExistence type="predicted"/>
<evidence type="ECO:0000313" key="2">
    <source>
        <dbReference type="EMBL" id="MED6292337.1"/>
    </source>
</evidence>